<organism evidence="2 3">
    <name type="scientific">Diversispora eburnea</name>
    <dbReference type="NCBI Taxonomy" id="1213867"/>
    <lineage>
        <taxon>Eukaryota</taxon>
        <taxon>Fungi</taxon>
        <taxon>Fungi incertae sedis</taxon>
        <taxon>Mucoromycota</taxon>
        <taxon>Glomeromycotina</taxon>
        <taxon>Glomeromycetes</taxon>
        <taxon>Diversisporales</taxon>
        <taxon>Diversisporaceae</taxon>
        <taxon>Diversispora</taxon>
    </lineage>
</organism>
<keyword evidence="3" id="KW-1185">Reference proteome</keyword>
<evidence type="ECO:0000256" key="1">
    <source>
        <dbReference type="SAM" id="Coils"/>
    </source>
</evidence>
<gene>
    <name evidence="2" type="ORF">DEBURN_LOCUS5858</name>
</gene>
<protein>
    <submittedName>
        <fullName evidence="2">2485_t:CDS:1</fullName>
    </submittedName>
</protein>
<accession>A0A9N9FCC4</accession>
<dbReference type="EMBL" id="CAJVPK010000549">
    <property type="protein sequence ID" value="CAG8525066.1"/>
    <property type="molecule type" value="Genomic_DNA"/>
</dbReference>
<name>A0A9N9FCC4_9GLOM</name>
<comment type="caution">
    <text evidence="2">The sequence shown here is derived from an EMBL/GenBank/DDBJ whole genome shotgun (WGS) entry which is preliminary data.</text>
</comment>
<evidence type="ECO:0000313" key="2">
    <source>
        <dbReference type="EMBL" id="CAG8525066.1"/>
    </source>
</evidence>
<dbReference type="Proteomes" id="UP000789706">
    <property type="component" value="Unassembled WGS sequence"/>
</dbReference>
<feature type="coiled-coil region" evidence="1">
    <location>
        <begin position="28"/>
        <end position="98"/>
    </location>
</feature>
<dbReference type="AlphaFoldDB" id="A0A9N9FCC4"/>
<evidence type="ECO:0000313" key="3">
    <source>
        <dbReference type="Proteomes" id="UP000789706"/>
    </source>
</evidence>
<keyword evidence="1" id="KW-0175">Coiled coil</keyword>
<dbReference type="OrthoDB" id="2426164at2759"/>
<sequence length="135" mass="15404">MLCPEIKVGTLLCNSYYCAIKTKEYHRLVDNSKSVEELKIEIQELKTQYLQNRDQNLCGFFDLIFQSMNPKTEGLKTKEALKQKVMLLRYQMAALSNKQVGGRKNVIGLYMASNCPAIGDAKNAFRWSDNSVSKI</sequence>
<proteinExistence type="predicted"/>
<reference evidence="2" key="1">
    <citation type="submission" date="2021-06" db="EMBL/GenBank/DDBJ databases">
        <authorList>
            <person name="Kallberg Y."/>
            <person name="Tangrot J."/>
            <person name="Rosling A."/>
        </authorList>
    </citation>
    <scope>NUCLEOTIDE SEQUENCE</scope>
    <source>
        <strain evidence="2">AZ414A</strain>
    </source>
</reference>